<protein>
    <recommendedName>
        <fullName evidence="2">DUF4178 domain-containing protein</fullName>
    </recommendedName>
</protein>
<dbReference type="AlphaFoldDB" id="A0A6J4M8V9"/>
<feature type="domain" description="DUF4178" evidence="2">
    <location>
        <begin position="62"/>
        <end position="203"/>
    </location>
</feature>
<organism evidence="3">
    <name type="scientific">uncultured Frankineae bacterium</name>
    <dbReference type="NCBI Taxonomy" id="437475"/>
    <lineage>
        <taxon>Bacteria</taxon>
        <taxon>Bacillati</taxon>
        <taxon>Actinomycetota</taxon>
        <taxon>Actinomycetes</taxon>
        <taxon>Frankiales</taxon>
        <taxon>environmental samples</taxon>
    </lineage>
</organism>
<evidence type="ECO:0000259" key="2">
    <source>
        <dbReference type="Pfam" id="PF13785"/>
    </source>
</evidence>
<dbReference type="EMBL" id="CADCUB010000137">
    <property type="protein sequence ID" value="CAA9349044.1"/>
    <property type="molecule type" value="Genomic_DNA"/>
</dbReference>
<keyword evidence="1" id="KW-0472">Membrane</keyword>
<name>A0A6J4M8V9_9ACTN</name>
<keyword evidence="1" id="KW-1133">Transmembrane helix</keyword>
<keyword evidence="1" id="KW-0812">Transmembrane</keyword>
<sequence>MDVGLLATVLVLLVVLVLVAVAVVVLLAVLRRRRTEQGLAERARTVDPMAAGPTVSDPRRLKPGDVVRLSGEPGDWVVRGTLAFEQDGYRWKEHLLDGSTAAGERRHWLSVEDGEGGLELVLWDRLPGSDLTPDAREVAHDGVAYRRDERGTARYASTGTTGAAESGTAEYADYLPSGGGDARLSFERYGSSGSWEVSTGRVVLAESLTILHS</sequence>
<reference evidence="3" key="1">
    <citation type="submission" date="2020-02" db="EMBL/GenBank/DDBJ databases">
        <authorList>
            <person name="Meier V. D."/>
        </authorList>
    </citation>
    <scope>NUCLEOTIDE SEQUENCE</scope>
    <source>
        <strain evidence="3">AVDCRST_MAG07</strain>
    </source>
</reference>
<dbReference type="InterPro" id="IPR025235">
    <property type="entry name" value="DUF4178"/>
</dbReference>
<accession>A0A6J4M8V9</accession>
<evidence type="ECO:0000256" key="1">
    <source>
        <dbReference type="SAM" id="Phobius"/>
    </source>
</evidence>
<proteinExistence type="predicted"/>
<evidence type="ECO:0000313" key="3">
    <source>
        <dbReference type="EMBL" id="CAA9349044.1"/>
    </source>
</evidence>
<dbReference type="Pfam" id="PF13785">
    <property type="entry name" value="DUF4178"/>
    <property type="match status" value="1"/>
</dbReference>
<feature type="transmembrane region" description="Helical" evidence="1">
    <location>
        <begin position="6"/>
        <end position="30"/>
    </location>
</feature>
<gene>
    <name evidence="3" type="ORF">AVDCRST_MAG07-2872</name>
</gene>